<feature type="domain" description="Secretin/TonB short N-terminal" evidence="9">
    <location>
        <begin position="49"/>
        <end position="98"/>
    </location>
</feature>
<dbReference type="InterPro" id="IPR037066">
    <property type="entry name" value="Plug_dom_sf"/>
</dbReference>
<dbReference type="Gene3D" id="2.170.130.10">
    <property type="entry name" value="TonB-dependent receptor, plug domain"/>
    <property type="match status" value="1"/>
</dbReference>
<dbReference type="AlphaFoldDB" id="A0A840CP70"/>
<dbReference type="Gene3D" id="2.60.40.1120">
    <property type="entry name" value="Carboxypeptidase-like, regulatory domain"/>
    <property type="match status" value="1"/>
</dbReference>
<dbReference type="Pfam" id="PF13715">
    <property type="entry name" value="CarbopepD_reg_2"/>
    <property type="match status" value="1"/>
</dbReference>
<protein>
    <submittedName>
        <fullName evidence="11">TonB-linked SusC/RagA family outer membrane protein</fullName>
    </submittedName>
</protein>
<evidence type="ECO:0000256" key="1">
    <source>
        <dbReference type="ARBA" id="ARBA00004571"/>
    </source>
</evidence>
<keyword evidence="8" id="KW-0732">Signal</keyword>
<accession>A0A840CP70</accession>
<dbReference type="SUPFAM" id="SSF56935">
    <property type="entry name" value="Porins"/>
    <property type="match status" value="1"/>
</dbReference>
<dbReference type="Proteomes" id="UP000555103">
    <property type="component" value="Unassembled WGS sequence"/>
</dbReference>
<dbReference type="InterPro" id="IPR012910">
    <property type="entry name" value="Plug_dom"/>
</dbReference>
<evidence type="ECO:0000256" key="4">
    <source>
        <dbReference type="ARBA" id="ARBA00022692"/>
    </source>
</evidence>
<keyword evidence="3 7" id="KW-1134">Transmembrane beta strand</keyword>
<reference evidence="11 12" key="1">
    <citation type="submission" date="2020-08" db="EMBL/GenBank/DDBJ databases">
        <title>Genomic Encyclopedia of Type Strains, Phase IV (KMG-IV): sequencing the most valuable type-strain genomes for metagenomic binning, comparative biology and taxonomic classification.</title>
        <authorList>
            <person name="Goeker M."/>
        </authorList>
    </citation>
    <scope>NUCLEOTIDE SEQUENCE [LARGE SCALE GENOMIC DNA]</scope>
    <source>
        <strain evidence="11 12">DSM 104969</strain>
    </source>
</reference>
<name>A0A840CP70_9BACT</name>
<keyword evidence="5 7" id="KW-0472">Membrane</keyword>
<dbReference type="InterPro" id="IPR008969">
    <property type="entry name" value="CarboxyPept-like_regulatory"/>
</dbReference>
<dbReference type="GO" id="GO:0009279">
    <property type="term" value="C:cell outer membrane"/>
    <property type="evidence" value="ECO:0007669"/>
    <property type="project" value="UniProtKB-SubCell"/>
</dbReference>
<dbReference type="EMBL" id="JACIEP010000019">
    <property type="protein sequence ID" value="MBB4037897.1"/>
    <property type="molecule type" value="Genomic_DNA"/>
</dbReference>
<organism evidence="11 12">
    <name type="scientific">Dysgonomonas hofstadii</name>
    <dbReference type="NCBI Taxonomy" id="637886"/>
    <lineage>
        <taxon>Bacteria</taxon>
        <taxon>Pseudomonadati</taxon>
        <taxon>Bacteroidota</taxon>
        <taxon>Bacteroidia</taxon>
        <taxon>Bacteroidales</taxon>
        <taxon>Dysgonomonadaceae</taxon>
        <taxon>Dysgonomonas</taxon>
    </lineage>
</organism>
<dbReference type="Gene3D" id="2.40.170.20">
    <property type="entry name" value="TonB-dependent receptor, beta-barrel domain"/>
    <property type="match status" value="1"/>
</dbReference>
<evidence type="ECO:0000256" key="7">
    <source>
        <dbReference type="PROSITE-ProRule" id="PRU01360"/>
    </source>
</evidence>
<dbReference type="RefSeq" id="WP_246348118.1">
    <property type="nucleotide sequence ID" value="NZ_JACIEP010000019.1"/>
</dbReference>
<comment type="subcellular location">
    <subcellularLocation>
        <location evidence="1 7">Cell outer membrane</location>
        <topology evidence="1 7">Multi-pass membrane protein</topology>
    </subcellularLocation>
</comment>
<dbReference type="InterPro" id="IPR023996">
    <property type="entry name" value="TonB-dep_OMP_SusC/RagA"/>
</dbReference>
<feature type="chain" id="PRO_5032966816" evidence="8">
    <location>
        <begin position="23"/>
        <end position="1094"/>
    </location>
</feature>
<comment type="similarity">
    <text evidence="7">Belongs to the TonB-dependent receptor family.</text>
</comment>
<evidence type="ECO:0000256" key="6">
    <source>
        <dbReference type="ARBA" id="ARBA00023237"/>
    </source>
</evidence>
<evidence type="ECO:0000313" key="12">
    <source>
        <dbReference type="Proteomes" id="UP000555103"/>
    </source>
</evidence>
<gene>
    <name evidence="11" type="ORF">GGR21_003821</name>
</gene>
<dbReference type="SUPFAM" id="SSF49464">
    <property type="entry name" value="Carboxypeptidase regulatory domain-like"/>
    <property type="match status" value="1"/>
</dbReference>
<evidence type="ECO:0000256" key="2">
    <source>
        <dbReference type="ARBA" id="ARBA00022448"/>
    </source>
</evidence>
<dbReference type="Pfam" id="PF07715">
    <property type="entry name" value="Plug"/>
    <property type="match status" value="1"/>
</dbReference>
<dbReference type="NCBIfam" id="TIGR04056">
    <property type="entry name" value="OMP_RagA_SusC"/>
    <property type="match status" value="1"/>
</dbReference>
<comment type="caution">
    <text evidence="11">The sequence shown here is derived from an EMBL/GenBank/DDBJ whole genome shotgun (WGS) entry which is preliminary data.</text>
</comment>
<dbReference type="InterPro" id="IPR039426">
    <property type="entry name" value="TonB-dep_rcpt-like"/>
</dbReference>
<dbReference type="InterPro" id="IPR036942">
    <property type="entry name" value="Beta-barrel_TonB_sf"/>
</dbReference>
<dbReference type="PROSITE" id="PS52016">
    <property type="entry name" value="TONB_DEPENDENT_REC_3"/>
    <property type="match status" value="1"/>
</dbReference>
<keyword evidence="2 7" id="KW-0813">Transport</keyword>
<feature type="signal peptide" evidence="8">
    <location>
        <begin position="1"/>
        <end position="22"/>
    </location>
</feature>
<evidence type="ECO:0000259" key="9">
    <source>
        <dbReference type="Pfam" id="PF07660"/>
    </source>
</evidence>
<dbReference type="NCBIfam" id="TIGR04057">
    <property type="entry name" value="SusC_RagA_signa"/>
    <property type="match status" value="1"/>
</dbReference>
<feature type="domain" description="TonB-dependent receptor plug" evidence="10">
    <location>
        <begin position="205"/>
        <end position="328"/>
    </location>
</feature>
<evidence type="ECO:0000259" key="10">
    <source>
        <dbReference type="Pfam" id="PF07715"/>
    </source>
</evidence>
<sequence>MRATILLLLCSLQFMYAGNSYSQTARVSIKMKNVQLDKVLSEIEAQTDYLFIYNNKVKAKQPKLSVDVVNKPVNTLLSEMLNNTDMTYSMEGNHIILSIKEAKVQAVQQAKTISGTIVDVSGEPLIGVSVAIKGTTTGTMTDIDGKFTLSANDGDIIVISYVGYKSQEFTVGSKTVFNIVLQEGDIALDEVVVTALGIKRAEKALSYNVQKISSEDLNTVKDANFMNSLTGKVAGVNINSSATGIGGAVRVVMRGTKSITKDNNAFYVIDGVPLMNINNGSLNQNDQYADQPRGEGISDINSDDIESMTVLTGPSAAALYGSAAANGAIIITTKKGKTGKPQITVSNQTTFSDPLMMHEFQNTYGNMPGVYSSWGAKQENGPGYNPKDFFNTAVNSQTSLSLSVGSEKNQTYVSISNVTGEGLLDNNTLDKYTLTFRNTTSFLNDKMTLDAGLTYVDQKDKNMLGSGRYFNPLLALYTYPRGESVEELRLYETYNSATGISQQNWKWGLGELDLQNPLWQMNRNIRSTNRRRIMANVNLDYKINEWLSLAGRVRVDETSGDYSQKLYASTPTKFAASEKGHYTFRKEEETQRYADIIGTVNKRWDDFSLFTNVGASIFDMKYSAAGARGPLKLIPNFFSLMEVDPFGSNGSMIQDRWREQSQSIFASAETGWKDMLYLSLTGRADWASQLANTEQKSFFYPSVGLSGLVHEMVSLPKAISFLKVRGSWASVGSAIPRNISIETLKYAANLNSWNPDKIRPITNLKPERTNSWEAGISAKFLRNTISVDATYYHSNTKNQTFLIPTSTSSGYKEMYLQSGNVENKGIELTVAYNNNWGGFAWNSSFTASHNKNKIIELMDNYYDAQTDAYYSLDRYSGGGSTNLEFILKKGGTMGDLWSKSRLALDENGYYYVDPATNKVKSETAEEKVGSVLPKWNLGFRNDFSWKGINLGVVVTARLGGIVSSNTQAILDGYGVSKASAIARDAGGVAVNNGMMDAQTWYQVVGLEQVMSYYIYSATNVRLQELSLGYSLPSEWFNNKVRVKASFVGRNLWMIYCKAPFDPELTASTGTFMQGIDYFMQPSLRSLGFNIQLQF</sequence>
<keyword evidence="4 7" id="KW-0812">Transmembrane</keyword>
<keyword evidence="12" id="KW-1185">Reference proteome</keyword>
<evidence type="ECO:0000256" key="8">
    <source>
        <dbReference type="SAM" id="SignalP"/>
    </source>
</evidence>
<proteinExistence type="inferred from homology"/>
<dbReference type="FunFam" id="2.60.40.1120:FF:000003">
    <property type="entry name" value="Outer membrane protein Omp121"/>
    <property type="match status" value="1"/>
</dbReference>
<dbReference type="InterPro" id="IPR023997">
    <property type="entry name" value="TonB-dep_OMP_SusC/RagA_CS"/>
</dbReference>
<evidence type="ECO:0000256" key="3">
    <source>
        <dbReference type="ARBA" id="ARBA00022452"/>
    </source>
</evidence>
<keyword evidence="6 7" id="KW-0998">Cell outer membrane</keyword>
<evidence type="ECO:0000256" key="5">
    <source>
        <dbReference type="ARBA" id="ARBA00023136"/>
    </source>
</evidence>
<evidence type="ECO:0000313" key="11">
    <source>
        <dbReference type="EMBL" id="MBB4037897.1"/>
    </source>
</evidence>
<dbReference type="Pfam" id="PF07660">
    <property type="entry name" value="STN"/>
    <property type="match status" value="1"/>
</dbReference>
<dbReference type="InterPro" id="IPR011662">
    <property type="entry name" value="Secretin/TonB_short_N"/>
</dbReference>